<evidence type="ECO:0000313" key="4">
    <source>
        <dbReference type="EMBL" id="ETW02419.1"/>
    </source>
</evidence>
<accession>A0A024U856</accession>
<dbReference type="InterPro" id="IPR019775">
    <property type="entry name" value="WD40_repeat_CS"/>
</dbReference>
<evidence type="ECO:0000256" key="1">
    <source>
        <dbReference type="ARBA" id="ARBA00022574"/>
    </source>
</evidence>
<feature type="repeat" description="WD" evidence="3">
    <location>
        <begin position="110"/>
        <end position="141"/>
    </location>
</feature>
<protein>
    <submittedName>
        <fullName evidence="4">Uncharacterized protein</fullName>
    </submittedName>
</protein>
<dbReference type="OrthoDB" id="16717at2759"/>
<keyword evidence="2" id="KW-0677">Repeat</keyword>
<dbReference type="InterPro" id="IPR036322">
    <property type="entry name" value="WD40_repeat_dom_sf"/>
</dbReference>
<gene>
    <name evidence="4" type="ORF">H310_05933</name>
</gene>
<sequence>MTDLYVNDTSRVCSQPVQVVGVARESALAWSVNGNRLAFVSGNSAIFIAGHDDKRGVTLEKVIPLFKKDVNGLLFSPDNEDMLVVVGHEGISFVDVAAGDFVFRVPIGKENNHESDVTCATWLYGGSLLATGSKDATIKIWIRDATHTHEWTCLETITGHKAPLMALEFNLFTNSLFSCGRDSSIKHWDVRTLHPSSIAKRRDDGSIACSIVSSMDGHQGDVIALTATANGKYLFSGARDNSIKVWHVGQHRELRTITGHAGDVRRMILMAHDEYMYSASVDGTVRLVKLMQLDVDDDRVLSAEDLERDREAADKLALEEILGLGNKTTPPSGVAVGLSTETDQVLASISAHEQNVFRMEVNPVKPLMATSGNHEIHVWDISNLAKPVRVNEFIGHTNGVTQVHLVRDDQHLISGSLDGRIHLYNVDTLYRESKLDVIGAVGATALSPDSRVLFCSGNDYDIRGYLTHDNLLVSQCVVELTGHCGKVYCLAISPDGSILVSGAHDYSLCVWSLNQFTQTYQGASAPLLAGEEEIKSLTPAKRIGSPHEGHVFALAFSSPMSGGEHPRLASCGNDHSIKIWRLTGKSLSEVAHLRDAHSSAVNCLAWGRHSSSTLLFSGGWDQTIKVWDLADTSRAPTGPVGTLQGHKGRLSKLCVSNDGKVLVSTSADGVAMLWQATAPFQLLCTYVGTDDGGVTSLAMGQNIFATGYDDGMIKVWPLLGSDGSVHEDYASLFLTQEEVARLSKESAAKERNLSMMQQRKKSGFLPNSEAPQLL</sequence>
<feature type="repeat" description="WD" evidence="3">
    <location>
        <begin position="594"/>
        <end position="637"/>
    </location>
</feature>
<dbReference type="SUPFAM" id="SSF50969">
    <property type="entry name" value="YVTN repeat-like/Quinoprotein amine dehydrogenase"/>
    <property type="match status" value="1"/>
</dbReference>
<feature type="repeat" description="WD" evidence="3">
    <location>
        <begin position="157"/>
        <end position="192"/>
    </location>
</feature>
<dbReference type="SMART" id="SM00320">
    <property type="entry name" value="WD40"/>
    <property type="match status" value="13"/>
</dbReference>
<dbReference type="RefSeq" id="XP_008869024.1">
    <property type="nucleotide sequence ID" value="XM_008870802.1"/>
</dbReference>
<dbReference type="PROSITE" id="PS50082">
    <property type="entry name" value="WD_REPEATS_2"/>
    <property type="match status" value="7"/>
</dbReference>
<dbReference type="PROSITE" id="PS00678">
    <property type="entry name" value="WD_REPEATS_1"/>
    <property type="match status" value="2"/>
</dbReference>
<dbReference type="STRING" id="157072.A0A024U856"/>
<dbReference type="Gene3D" id="2.130.10.10">
    <property type="entry name" value="YVTN repeat-like/Quinoprotein amine dehydrogenase"/>
    <property type="match status" value="5"/>
</dbReference>
<feature type="repeat" description="WD" evidence="3">
    <location>
        <begin position="480"/>
        <end position="521"/>
    </location>
</feature>
<feature type="repeat" description="WD" evidence="3">
    <location>
        <begin position="215"/>
        <end position="256"/>
    </location>
</feature>
<dbReference type="AlphaFoldDB" id="A0A024U856"/>
<dbReference type="PRINTS" id="PR00320">
    <property type="entry name" value="GPROTEINBRPT"/>
</dbReference>
<keyword evidence="1 3" id="KW-0853">WD repeat</keyword>
<dbReference type="PANTHER" id="PTHR19848">
    <property type="entry name" value="WD40 REPEAT PROTEIN"/>
    <property type="match status" value="1"/>
</dbReference>
<dbReference type="eggNOG" id="KOG4155">
    <property type="taxonomic scope" value="Eukaryota"/>
</dbReference>
<dbReference type="PROSITE" id="PS50294">
    <property type="entry name" value="WD_REPEATS_REGION"/>
    <property type="match status" value="7"/>
</dbReference>
<dbReference type="PANTHER" id="PTHR19848:SF8">
    <property type="entry name" value="F-BOX AND WD REPEAT DOMAIN CONTAINING 7"/>
    <property type="match status" value="1"/>
</dbReference>
<dbReference type="InterPro" id="IPR015943">
    <property type="entry name" value="WD40/YVTN_repeat-like_dom_sf"/>
</dbReference>
<dbReference type="InterPro" id="IPR020472">
    <property type="entry name" value="WD40_PAC1"/>
</dbReference>
<dbReference type="eggNOG" id="KOG0271">
    <property type="taxonomic scope" value="Eukaryota"/>
</dbReference>
<feature type="repeat" description="WD" evidence="3">
    <location>
        <begin position="393"/>
        <end position="428"/>
    </location>
</feature>
<dbReference type="InterPro" id="IPR011044">
    <property type="entry name" value="Quino_amine_DH_bsu"/>
</dbReference>
<organism evidence="4">
    <name type="scientific">Aphanomyces invadans</name>
    <dbReference type="NCBI Taxonomy" id="157072"/>
    <lineage>
        <taxon>Eukaryota</taxon>
        <taxon>Sar</taxon>
        <taxon>Stramenopiles</taxon>
        <taxon>Oomycota</taxon>
        <taxon>Saprolegniomycetes</taxon>
        <taxon>Saprolegniales</taxon>
        <taxon>Verrucalvaceae</taxon>
        <taxon>Aphanomyces</taxon>
    </lineage>
</organism>
<dbReference type="VEuPathDB" id="FungiDB:H310_05933"/>
<dbReference type="InterPro" id="IPR001680">
    <property type="entry name" value="WD40_rpt"/>
</dbReference>
<name>A0A024U856_9STRA</name>
<proteinExistence type="predicted"/>
<evidence type="ECO:0000256" key="2">
    <source>
        <dbReference type="ARBA" id="ARBA00022737"/>
    </source>
</evidence>
<evidence type="ECO:0000256" key="3">
    <source>
        <dbReference type="PROSITE-ProRule" id="PRU00221"/>
    </source>
</evidence>
<dbReference type="GeneID" id="20082983"/>
<dbReference type="EMBL" id="KI913961">
    <property type="protein sequence ID" value="ETW02419.1"/>
    <property type="molecule type" value="Genomic_DNA"/>
</dbReference>
<dbReference type="Pfam" id="PF00400">
    <property type="entry name" value="WD40"/>
    <property type="match status" value="11"/>
</dbReference>
<reference evidence="4" key="1">
    <citation type="submission" date="2013-12" db="EMBL/GenBank/DDBJ databases">
        <title>The Genome Sequence of Aphanomyces invadans NJM9701.</title>
        <authorList>
            <consortium name="The Broad Institute Genomics Platform"/>
            <person name="Russ C."/>
            <person name="Tyler B."/>
            <person name="van West P."/>
            <person name="Dieguez-Uribeondo J."/>
            <person name="Young S.K."/>
            <person name="Zeng Q."/>
            <person name="Gargeya S."/>
            <person name="Fitzgerald M."/>
            <person name="Abouelleil A."/>
            <person name="Alvarado L."/>
            <person name="Chapman S.B."/>
            <person name="Gainer-Dewar J."/>
            <person name="Goldberg J."/>
            <person name="Griggs A."/>
            <person name="Gujja S."/>
            <person name="Hansen M."/>
            <person name="Howarth C."/>
            <person name="Imamovic A."/>
            <person name="Ireland A."/>
            <person name="Larimer J."/>
            <person name="McCowan C."/>
            <person name="Murphy C."/>
            <person name="Pearson M."/>
            <person name="Poon T.W."/>
            <person name="Priest M."/>
            <person name="Roberts A."/>
            <person name="Saif S."/>
            <person name="Shea T."/>
            <person name="Sykes S."/>
            <person name="Wortman J."/>
            <person name="Nusbaum C."/>
            <person name="Birren B."/>
        </authorList>
    </citation>
    <scope>NUCLEOTIDE SEQUENCE [LARGE SCALE GENOMIC DNA]</scope>
    <source>
        <strain evidence="4">NJM9701</strain>
    </source>
</reference>
<dbReference type="CDD" id="cd00200">
    <property type="entry name" value="WD40"/>
    <property type="match status" value="2"/>
</dbReference>
<dbReference type="SUPFAM" id="SSF50978">
    <property type="entry name" value="WD40 repeat-like"/>
    <property type="match status" value="2"/>
</dbReference>
<feature type="repeat" description="WD" evidence="3">
    <location>
        <begin position="643"/>
        <end position="675"/>
    </location>
</feature>